<gene>
    <name evidence="2" type="ORF">TR65098</name>
</gene>
<feature type="compositionally biased region" description="Polar residues" evidence="1">
    <location>
        <begin position="237"/>
        <end position="257"/>
    </location>
</feature>
<feature type="compositionally biased region" description="Basic residues" evidence="1">
    <location>
        <begin position="164"/>
        <end position="174"/>
    </location>
</feature>
<feature type="compositionally biased region" description="Basic and acidic residues" evidence="1">
    <location>
        <begin position="62"/>
        <end position="72"/>
    </location>
</feature>
<name>A0A0X3PQB8_SCHSO</name>
<feature type="compositionally biased region" description="Polar residues" evidence="1">
    <location>
        <begin position="202"/>
        <end position="214"/>
    </location>
</feature>
<feature type="compositionally biased region" description="Basic and acidic residues" evidence="1">
    <location>
        <begin position="318"/>
        <end position="327"/>
    </location>
</feature>
<accession>A0A0X3PQB8</accession>
<feature type="compositionally biased region" description="Polar residues" evidence="1">
    <location>
        <begin position="42"/>
        <end position="51"/>
    </location>
</feature>
<feature type="compositionally biased region" description="Polar residues" evidence="1">
    <location>
        <begin position="183"/>
        <end position="195"/>
    </location>
</feature>
<protein>
    <submittedName>
        <fullName evidence="2">Uncharacterized protein</fullName>
    </submittedName>
</protein>
<dbReference type="EMBL" id="GEEE01009467">
    <property type="protein sequence ID" value="JAP53758.1"/>
    <property type="molecule type" value="Transcribed_RNA"/>
</dbReference>
<reference evidence="2" key="1">
    <citation type="submission" date="2016-01" db="EMBL/GenBank/DDBJ databases">
        <title>Reference transcriptome for the parasite Schistocephalus solidus: insights into the molecular evolution of parasitism.</title>
        <authorList>
            <person name="Hebert F.O."/>
            <person name="Grambauer S."/>
            <person name="Barber I."/>
            <person name="Landry C.R."/>
            <person name="Aubin-Horth N."/>
        </authorList>
    </citation>
    <scope>NUCLEOTIDE SEQUENCE</scope>
</reference>
<organism evidence="2">
    <name type="scientific">Schistocephalus solidus</name>
    <name type="common">Tapeworm</name>
    <dbReference type="NCBI Taxonomy" id="70667"/>
    <lineage>
        <taxon>Eukaryota</taxon>
        <taxon>Metazoa</taxon>
        <taxon>Spiralia</taxon>
        <taxon>Lophotrochozoa</taxon>
        <taxon>Platyhelminthes</taxon>
        <taxon>Cestoda</taxon>
        <taxon>Eucestoda</taxon>
        <taxon>Diphyllobothriidea</taxon>
        <taxon>Diphyllobothriidae</taxon>
        <taxon>Schistocephalus</taxon>
    </lineage>
</organism>
<dbReference type="AlphaFoldDB" id="A0A0X3PQB8"/>
<sequence length="327" mass="35396">MGCAASSPASVIDGITVHNNQNAQECVTESAVTVEAEVSGRCSDTSTQESGVSKAAKPSPAIDRHSSFKDLENSEEPIIIKADAQGLLQPSGKPNADGTIPKTEGKKGFVAFEVNLDGVVEPTLESSRRQLPKRLKHLEPLEGAPKLTAEELNEKLERAEQKRLKVLAKRKNGLSRRTEKHGSQTNMTSSLTPDQTGDAPNENVTVEVSNATTEQGEDAPLEFEREDAAQGRILETGRSNNSESQENTDTSDANSPVETEDKDELTIEQPAFEVLDNNNSNNNAQVGSSKVLDRAKGAAAQRLMNRRSIVQRPLRGSHPKEHEEGDR</sequence>
<feature type="region of interest" description="Disordered" evidence="1">
    <location>
        <begin position="120"/>
        <end position="146"/>
    </location>
</feature>
<evidence type="ECO:0000313" key="2">
    <source>
        <dbReference type="EMBL" id="JAP53758.1"/>
    </source>
</evidence>
<feature type="region of interest" description="Disordered" evidence="1">
    <location>
        <begin position="40"/>
        <end position="75"/>
    </location>
</feature>
<feature type="region of interest" description="Disordered" evidence="1">
    <location>
        <begin position="84"/>
        <end position="103"/>
    </location>
</feature>
<proteinExistence type="predicted"/>
<evidence type="ECO:0000256" key="1">
    <source>
        <dbReference type="SAM" id="MobiDB-lite"/>
    </source>
</evidence>
<feature type="region of interest" description="Disordered" evidence="1">
    <location>
        <begin position="163"/>
        <end position="327"/>
    </location>
</feature>